<dbReference type="RefSeq" id="WP_073106163.1">
    <property type="nucleotide sequence ID" value="NZ_FQZY01000012.1"/>
</dbReference>
<proteinExistence type="predicted"/>
<accession>A0A1M6KN16</accession>
<keyword evidence="3" id="KW-1185">Reference proteome</keyword>
<keyword evidence="1" id="KW-0812">Transmembrane</keyword>
<dbReference type="OrthoDB" id="95800at2"/>
<dbReference type="EMBL" id="FQZY01000012">
    <property type="protein sequence ID" value="SHJ60408.1"/>
    <property type="molecule type" value="Genomic_DNA"/>
</dbReference>
<keyword evidence="1" id="KW-1133">Transmembrane helix</keyword>
<gene>
    <name evidence="2" type="ORF">SAMN02745243_00966</name>
</gene>
<dbReference type="STRING" id="1121950.SAMN02745243_00966"/>
<dbReference type="Pfam" id="PF22564">
    <property type="entry name" value="HAAS"/>
    <property type="match status" value="1"/>
</dbReference>
<feature type="transmembrane region" description="Helical" evidence="1">
    <location>
        <begin position="107"/>
        <end position="128"/>
    </location>
</feature>
<organism evidence="2 3">
    <name type="scientific">Hespellia stercorisuis DSM 15480</name>
    <dbReference type="NCBI Taxonomy" id="1121950"/>
    <lineage>
        <taxon>Bacteria</taxon>
        <taxon>Bacillati</taxon>
        <taxon>Bacillota</taxon>
        <taxon>Clostridia</taxon>
        <taxon>Lachnospirales</taxon>
        <taxon>Lachnospiraceae</taxon>
        <taxon>Hespellia</taxon>
    </lineage>
</organism>
<protein>
    <submittedName>
        <fullName evidence="2">Uncharacterized membrane protein</fullName>
    </submittedName>
</protein>
<evidence type="ECO:0000313" key="2">
    <source>
        <dbReference type="EMBL" id="SHJ60408.1"/>
    </source>
</evidence>
<dbReference type="Proteomes" id="UP000184301">
    <property type="component" value="Unassembled WGS sequence"/>
</dbReference>
<feature type="transmembrane region" description="Helical" evidence="1">
    <location>
        <begin position="134"/>
        <end position="164"/>
    </location>
</feature>
<sequence length="229" mass="24714">MNRTDFMIKLESLLQDISTEERNEAMTYYREYFNDAGPENEDTIIKELVSPEKVAATIKAGLRDHDNSEDGEFSETGYTDPRFAEKEAPAARTQDGAQGSNTQTNSIIKIILIILIALAVASVAWPVLTGVAGAVIGITFAIIGLFIGLVCGAAAITLAGFILIIMGLTKIAVAFPTAIFTCGTGILIFVIGLIATVGTVKLCFIVYPAMFRFFVNIFRKIVHKGKAVL</sequence>
<dbReference type="AlphaFoldDB" id="A0A1M6KN16"/>
<evidence type="ECO:0000313" key="3">
    <source>
        <dbReference type="Proteomes" id="UP000184301"/>
    </source>
</evidence>
<keyword evidence="1" id="KW-0472">Membrane</keyword>
<name>A0A1M6KN16_9FIRM</name>
<reference evidence="2 3" key="1">
    <citation type="submission" date="2016-11" db="EMBL/GenBank/DDBJ databases">
        <authorList>
            <person name="Jaros S."/>
            <person name="Januszkiewicz K."/>
            <person name="Wedrychowicz H."/>
        </authorList>
    </citation>
    <scope>NUCLEOTIDE SEQUENCE [LARGE SCALE GENOMIC DNA]</scope>
    <source>
        <strain evidence="2 3">DSM 15480</strain>
    </source>
</reference>
<evidence type="ECO:0000256" key="1">
    <source>
        <dbReference type="SAM" id="Phobius"/>
    </source>
</evidence>